<evidence type="ECO:0000256" key="6">
    <source>
        <dbReference type="ARBA" id="ARBA00022603"/>
    </source>
</evidence>
<name>A0AAJ7L499_9ACAR</name>
<dbReference type="SUPFAM" id="SSF53155">
    <property type="entry name" value="Methylated DNA-protein cysteine methyltransferase domain"/>
    <property type="match status" value="1"/>
</dbReference>
<dbReference type="Pfam" id="PF01035">
    <property type="entry name" value="DNA_binding_1"/>
    <property type="match status" value="1"/>
</dbReference>
<keyword evidence="8" id="KW-0227">DNA damage</keyword>
<keyword evidence="14" id="KW-1185">Reference proteome</keyword>
<evidence type="ECO:0000256" key="12">
    <source>
        <dbReference type="ARBA" id="ARBA00049348"/>
    </source>
</evidence>
<accession>A0AAJ7L499</accession>
<organism evidence="14 15">
    <name type="scientific">Galendromus occidentalis</name>
    <name type="common">western predatory mite</name>
    <dbReference type="NCBI Taxonomy" id="34638"/>
    <lineage>
        <taxon>Eukaryota</taxon>
        <taxon>Metazoa</taxon>
        <taxon>Ecdysozoa</taxon>
        <taxon>Arthropoda</taxon>
        <taxon>Chelicerata</taxon>
        <taxon>Arachnida</taxon>
        <taxon>Acari</taxon>
        <taxon>Parasitiformes</taxon>
        <taxon>Mesostigmata</taxon>
        <taxon>Gamasina</taxon>
        <taxon>Phytoseioidea</taxon>
        <taxon>Phytoseiidae</taxon>
        <taxon>Typhlodrominae</taxon>
        <taxon>Galendromus</taxon>
    </lineage>
</organism>
<evidence type="ECO:0000256" key="7">
    <source>
        <dbReference type="ARBA" id="ARBA00022679"/>
    </source>
</evidence>
<dbReference type="AlphaFoldDB" id="A0AAJ7L499"/>
<dbReference type="PROSITE" id="PS00374">
    <property type="entry name" value="MGMT"/>
    <property type="match status" value="1"/>
</dbReference>
<keyword evidence="9" id="KW-0234">DNA repair</keyword>
<dbReference type="CDD" id="cd06445">
    <property type="entry name" value="ATase"/>
    <property type="match status" value="1"/>
</dbReference>
<dbReference type="GO" id="GO:0006281">
    <property type="term" value="P:DNA repair"/>
    <property type="evidence" value="ECO:0007669"/>
    <property type="project" value="UniProtKB-KW"/>
</dbReference>
<evidence type="ECO:0000256" key="8">
    <source>
        <dbReference type="ARBA" id="ARBA00022763"/>
    </source>
</evidence>
<evidence type="ECO:0000256" key="2">
    <source>
        <dbReference type="ARBA" id="ARBA00003317"/>
    </source>
</evidence>
<dbReference type="InterPro" id="IPR036631">
    <property type="entry name" value="MGMT_N_sf"/>
</dbReference>
<dbReference type="GO" id="GO:0005654">
    <property type="term" value="C:nucleoplasm"/>
    <property type="evidence" value="ECO:0007669"/>
    <property type="project" value="TreeGrafter"/>
</dbReference>
<dbReference type="GO" id="GO:0003908">
    <property type="term" value="F:methylated-DNA-[protein]-cysteine S-methyltransferase activity"/>
    <property type="evidence" value="ECO:0007669"/>
    <property type="project" value="UniProtKB-EC"/>
</dbReference>
<dbReference type="PANTHER" id="PTHR46460:SF1">
    <property type="entry name" value="METHYLATED-DNA--PROTEIN-CYSTEINE METHYLTRANSFERASE"/>
    <property type="match status" value="1"/>
</dbReference>
<dbReference type="Proteomes" id="UP000694867">
    <property type="component" value="Unplaced"/>
</dbReference>
<evidence type="ECO:0000256" key="11">
    <source>
        <dbReference type="ARBA" id="ARBA00031621"/>
    </source>
</evidence>
<dbReference type="InterPro" id="IPR036388">
    <property type="entry name" value="WH-like_DNA-bd_sf"/>
</dbReference>
<comment type="catalytic activity">
    <reaction evidence="1">
        <text>a 4-O-methyl-thymidine in DNA + L-cysteinyl-[protein] = a thymidine in DNA + S-methyl-L-cysteinyl-[protein]</text>
        <dbReference type="Rhea" id="RHEA:53428"/>
        <dbReference type="Rhea" id="RHEA-COMP:10131"/>
        <dbReference type="Rhea" id="RHEA-COMP:10132"/>
        <dbReference type="Rhea" id="RHEA-COMP:13555"/>
        <dbReference type="Rhea" id="RHEA-COMP:13556"/>
        <dbReference type="ChEBI" id="CHEBI:29950"/>
        <dbReference type="ChEBI" id="CHEBI:82612"/>
        <dbReference type="ChEBI" id="CHEBI:137386"/>
        <dbReference type="ChEBI" id="CHEBI:137387"/>
        <dbReference type="EC" id="2.1.1.63"/>
    </reaction>
</comment>
<comment type="similarity">
    <text evidence="3">Belongs to the MGMT family.</text>
</comment>
<dbReference type="Gene3D" id="3.30.160.70">
    <property type="entry name" value="Methylated DNA-protein cysteine methyltransferase domain"/>
    <property type="match status" value="1"/>
</dbReference>
<dbReference type="FunFam" id="1.10.10.10:FF:000214">
    <property type="entry name" value="Methylated-DNA--protein-cysteine methyltransferase"/>
    <property type="match status" value="1"/>
</dbReference>
<dbReference type="InterPro" id="IPR036217">
    <property type="entry name" value="MethylDNA_cys_MeTrfase_DNAb"/>
</dbReference>
<evidence type="ECO:0000256" key="1">
    <source>
        <dbReference type="ARBA" id="ARBA00001286"/>
    </source>
</evidence>
<dbReference type="InterPro" id="IPR014048">
    <property type="entry name" value="MethylDNA_cys_MeTrfase_DNA-bd"/>
</dbReference>
<sequence>MPPKKRLSSLRCLHGPCNTYFVSTPIGTMQILSCANGLHSVGQVEDPDFQPDPHCISWFEAYFKYPKSLADFSLPPFCQCICSPKGLFLETVWLTLASKVPFGTTTSYGSLAKLAGRPGAAIAVGSAMRKNPFQILVPCHRVIKSNGQNGNYCGGTKNQLKNWLLDHERNSLSTELTSRSVTTVC</sequence>
<keyword evidence="6 15" id="KW-0489">Methyltransferase</keyword>
<evidence type="ECO:0000256" key="9">
    <source>
        <dbReference type="ARBA" id="ARBA00023204"/>
    </source>
</evidence>
<evidence type="ECO:0000259" key="13">
    <source>
        <dbReference type="Pfam" id="PF01035"/>
    </source>
</evidence>
<dbReference type="InterPro" id="IPR001497">
    <property type="entry name" value="MethylDNA_cys_MeTrfase_AS"/>
</dbReference>
<feature type="domain" description="Methylated-DNA-[protein]-cysteine S-methyltransferase DNA binding" evidence="13">
    <location>
        <begin position="88"/>
        <end position="169"/>
    </location>
</feature>
<keyword evidence="7" id="KW-0808">Transferase</keyword>
<evidence type="ECO:0000256" key="3">
    <source>
        <dbReference type="ARBA" id="ARBA00008711"/>
    </source>
</evidence>
<dbReference type="PANTHER" id="PTHR46460">
    <property type="entry name" value="METHYLATED-DNA--PROTEIN-CYSTEINE METHYLTRANSFERASE"/>
    <property type="match status" value="1"/>
</dbReference>
<dbReference type="NCBIfam" id="TIGR00589">
    <property type="entry name" value="ogt"/>
    <property type="match status" value="1"/>
</dbReference>
<evidence type="ECO:0000256" key="5">
    <source>
        <dbReference type="ARBA" id="ARBA00015377"/>
    </source>
</evidence>
<comment type="function">
    <text evidence="2">Involved in the cellular defense against the biological effects of O6-methylguanine (O6-MeG) and O4-methylthymine (O4-MeT) in DNA. Repairs the methylated nucleobase in DNA by stoichiometrically transferring the methyl group to a cysteine residue in the enzyme. This is a suicide reaction: the enzyme is irreversibly inactivated.</text>
</comment>
<evidence type="ECO:0000313" key="15">
    <source>
        <dbReference type="RefSeq" id="XP_018493921.1"/>
    </source>
</evidence>
<evidence type="ECO:0000256" key="10">
    <source>
        <dbReference type="ARBA" id="ARBA00030795"/>
    </source>
</evidence>
<reference evidence="15" key="1">
    <citation type="submission" date="2025-08" db="UniProtKB">
        <authorList>
            <consortium name="RefSeq"/>
        </authorList>
    </citation>
    <scope>IDENTIFICATION</scope>
</reference>
<dbReference type="Gene3D" id="1.10.10.10">
    <property type="entry name" value="Winged helix-like DNA-binding domain superfamily/Winged helix DNA-binding domain"/>
    <property type="match status" value="1"/>
</dbReference>
<dbReference type="GO" id="GO:0032259">
    <property type="term" value="P:methylation"/>
    <property type="evidence" value="ECO:0007669"/>
    <property type="project" value="UniProtKB-KW"/>
</dbReference>
<protein>
    <recommendedName>
        <fullName evidence="5">Methylated-DNA--protein-cysteine methyltransferase</fullName>
        <ecNumber evidence="4">2.1.1.63</ecNumber>
    </recommendedName>
    <alternativeName>
        <fullName evidence="10">6-O-methylguanine-DNA methyltransferase</fullName>
    </alternativeName>
    <alternativeName>
        <fullName evidence="11">O-6-methylguanine-DNA-alkyltransferase</fullName>
    </alternativeName>
</protein>
<gene>
    <name evidence="15" type="primary">LOC100905520</name>
</gene>
<proteinExistence type="inferred from homology"/>
<evidence type="ECO:0000313" key="14">
    <source>
        <dbReference type="Proteomes" id="UP000694867"/>
    </source>
</evidence>
<dbReference type="EC" id="2.1.1.63" evidence="4"/>
<dbReference type="GeneID" id="100905520"/>
<dbReference type="KEGG" id="goe:100905520"/>
<comment type="catalytic activity">
    <reaction evidence="12">
        <text>a 6-O-methyl-2'-deoxyguanosine in DNA + L-cysteinyl-[protein] = S-methyl-L-cysteinyl-[protein] + a 2'-deoxyguanosine in DNA</text>
        <dbReference type="Rhea" id="RHEA:24000"/>
        <dbReference type="Rhea" id="RHEA-COMP:10131"/>
        <dbReference type="Rhea" id="RHEA-COMP:10132"/>
        <dbReference type="Rhea" id="RHEA-COMP:11367"/>
        <dbReference type="Rhea" id="RHEA-COMP:11368"/>
        <dbReference type="ChEBI" id="CHEBI:29950"/>
        <dbReference type="ChEBI" id="CHEBI:82612"/>
        <dbReference type="ChEBI" id="CHEBI:85445"/>
        <dbReference type="ChEBI" id="CHEBI:85448"/>
        <dbReference type="EC" id="2.1.1.63"/>
    </reaction>
</comment>
<dbReference type="RefSeq" id="XP_018493921.1">
    <property type="nucleotide sequence ID" value="XM_018638405.1"/>
</dbReference>
<evidence type="ECO:0000256" key="4">
    <source>
        <dbReference type="ARBA" id="ARBA00011918"/>
    </source>
</evidence>
<dbReference type="SUPFAM" id="SSF46767">
    <property type="entry name" value="Methylated DNA-protein cysteine methyltransferase, C-terminal domain"/>
    <property type="match status" value="1"/>
</dbReference>